<accession>A0ABP9PF57</accession>
<evidence type="ECO:0000256" key="2">
    <source>
        <dbReference type="ARBA" id="ARBA00022649"/>
    </source>
</evidence>
<dbReference type="SUPFAM" id="SSF88723">
    <property type="entry name" value="PIN domain-like"/>
    <property type="match status" value="1"/>
</dbReference>
<evidence type="ECO:0000259" key="9">
    <source>
        <dbReference type="Pfam" id="PF01850"/>
    </source>
</evidence>
<reference evidence="11" key="1">
    <citation type="journal article" date="2019" name="Int. J. Syst. Evol. Microbiol.">
        <title>The Global Catalogue of Microorganisms (GCM) 10K type strain sequencing project: providing services to taxonomists for standard genome sequencing and annotation.</title>
        <authorList>
            <consortium name="The Broad Institute Genomics Platform"/>
            <consortium name="The Broad Institute Genome Sequencing Center for Infectious Disease"/>
            <person name="Wu L."/>
            <person name="Ma J."/>
        </authorList>
    </citation>
    <scope>NUCLEOTIDE SEQUENCE [LARGE SCALE GENOMIC DNA]</scope>
    <source>
        <strain evidence="11">JCM 18303</strain>
    </source>
</reference>
<dbReference type="InterPro" id="IPR050556">
    <property type="entry name" value="Type_II_TA_system_RNase"/>
</dbReference>
<keyword evidence="6 8" id="KW-0460">Magnesium</keyword>
<evidence type="ECO:0000313" key="11">
    <source>
        <dbReference type="Proteomes" id="UP001428817"/>
    </source>
</evidence>
<dbReference type="PANTHER" id="PTHR33653:SF1">
    <property type="entry name" value="RIBONUCLEASE VAPC2"/>
    <property type="match status" value="1"/>
</dbReference>
<feature type="binding site" evidence="8">
    <location>
        <position position="98"/>
    </location>
    <ligand>
        <name>Mg(2+)</name>
        <dbReference type="ChEBI" id="CHEBI:18420"/>
    </ligand>
</feature>
<proteinExistence type="inferred from homology"/>
<evidence type="ECO:0000256" key="6">
    <source>
        <dbReference type="ARBA" id="ARBA00022842"/>
    </source>
</evidence>
<name>A0ABP9PF57_9PSEU</name>
<comment type="cofactor">
    <cofactor evidence="1 8">
        <name>Mg(2+)</name>
        <dbReference type="ChEBI" id="CHEBI:18420"/>
    </cofactor>
</comment>
<evidence type="ECO:0000256" key="8">
    <source>
        <dbReference type="HAMAP-Rule" id="MF_00265"/>
    </source>
</evidence>
<organism evidence="10 11">
    <name type="scientific">Pseudonocardia eucalypti</name>
    <dbReference type="NCBI Taxonomy" id="648755"/>
    <lineage>
        <taxon>Bacteria</taxon>
        <taxon>Bacillati</taxon>
        <taxon>Actinomycetota</taxon>
        <taxon>Actinomycetes</taxon>
        <taxon>Pseudonocardiales</taxon>
        <taxon>Pseudonocardiaceae</taxon>
        <taxon>Pseudonocardia</taxon>
    </lineage>
</organism>
<dbReference type="InterPro" id="IPR029060">
    <property type="entry name" value="PIN-like_dom_sf"/>
</dbReference>
<evidence type="ECO:0000313" key="10">
    <source>
        <dbReference type="EMBL" id="GAA5145629.1"/>
    </source>
</evidence>
<feature type="domain" description="PIN" evidence="9">
    <location>
        <begin position="8"/>
        <end position="118"/>
    </location>
</feature>
<feature type="binding site" evidence="8">
    <location>
        <position position="10"/>
    </location>
    <ligand>
        <name>Mg(2+)</name>
        <dbReference type="ChEBI" id="CHEBI:18420"/>
    </ligand>
</feature>
<keyword evidence="8" id="KW-0800">Toxin</keyword>
<comment type="function">
    <text evidence="8">Toxic component of a toxin-antitoxin (TA) system. An RNase.</text>
</comment>
<sequence length="133" mass="14515">MTSPPNALVDTSVWIKPPAGGLSTHAAQVAISIVSVAELHYGTTMGSHLQNMARRSRLRTILDSYEVLPLDEPTTELYGAFAAMVHEAGRNPRPRRFDLLIAATAARHRLTLLTRDKDGFVGLEAALRVVQID</sequence>
<keyword evidence="11" id="KW-1185">Reference proteome</keyword>
<keyword evidence="2 8" id="KW-1277">Toxin-antitoxin system</keyword>
<dbReference type="InterPro" id="IPR022907">
    <property type="entry name" value="VapC_family"/>
</dbReference>
<evidence type="ECO:0000256" key="1">
    <source>
        <dbReference type="ARBA" id="ARBA00001946"/>
    </source>
</evidence>
<evidence type="ECO:0000256" key="3">
    <source>
        <dbReference type="ARBA" id="ARBA00022722"/>
    </source>
</evidence>
<evidence type="ECO:0000256" key="5">
    <source>
        <dbReference type="ARBA" id="ARBA00022801"/>
    </source>
</evidence>
<dbReference type="InterPro" id="IPR002716">
    <property type="entry name" value="PIN_dom"/>
</dbReference>
<dbReference type="PANTHER" id="PTHR33653">
    <property type="entry name" value="RIBONUCLEASE VAPC2"/>
    <property type="match status" value="1"/>
</dbReference>
<dbReference type="RefSeq" id="WP_345702486.1">
    <property type="nucleotide sequence ID" value="NZ_BAABJP010000001.1"/>
</dbReference>
<dbReference type="Gene3D" id="3.40.50.1010">
    <property type="entry name" value="5'-nuclease"/>
    <property type="match status" value="1"/>
</dbReference>
<keyword evidence="5 8" id="KW-0378">Hydrolase</keyword>
<dbReference type="HAMAP" id="MF_00265">
    <property type="entry name" value="VapC_Nob1"/>
    <property type="match status" value="1"/>
</dbReference>
<evidence type="ECO:0000256" key="4">
    <source>
        <dbReference type="ARBA" id="ARBA00022723"/>
    </source>
</evidence>
<gene>
    <name evidence="8" type="primary">vapC</name>
    <name evidence="10" type="ORF">GCM10023321_03820</name>
</gene>
<dbReference type="Proteomes" id="UP001428817">
    <property type="component" value="Unassembled WGS sequence"/>
</dbReference>
<dbReference type="EC" id="3.1.-.-" evidence="8"/>
<keyword evidence="3 8" id="KW-0540">Nuclease</keyword>
<evidence type="ECO:0000256" key="7">
    <source>
        <dbReference type="ARBA" id="ARBA00038093"/>
    </source>
</evidence>
<dbReference type="Pfam" id="PF01850">
    <property type="entry name" value="PIN"/>
    <property type="match status" value="1"/>
</dbReference>
<protein>
    <recommendedName>
        <fullName evidence="8">Ribonuclease VapC</fullName>
        <shortName evidence="8">RNase VapC</shortName>
        <ecNumber evidence="8">3.1.-.-</ecNumber>
    </recommendedName>
    <alternativeName>
        <fullName evidence="8">Toxin VapC</fullName>
    </alternativeName>
</protein>
<comment type="similarity">
    <text evidence="7 8">Belongs to the PINc/VapC protein family.</text>
</comment>
<keyword evidence="4 8" id="KW-0479">Metal-binding</keyword>
<dbReference type="EMBL" id="BAABJP010000001">
    <property type="protein sequence ID" value="GAA5145629.1"/>
    <property type="molecule type" value="Genomic_DNA"/>
</dbReference>
<comment type="caution">
    <text evidence="10">The sequence shown here is derived from an EMBL/GenBank/DDBJ whole genome shotgun (WGS) entry which is preliminary data.</text>
</comment>